<evidence type="ECO:0000313" key="2">
    <source>
        <dbReference type="EMBL" id="BCA94311.1"/>
    </source>
</evidence>
<gene>
    <name evidence="2" type="ORF">TUM19329_06720</name>
</gene>
<dbReference type="RefSeq" id="WP_173236251.1">
    <property type="nucleotide sequence ID" value="NZ_AP022839.1"/>
</dbReference>
<keyword evidence="3" id="KW-1185">Reference proteome</keyword>
<keyword evidence="1" id="KW-0175">Coiled coil</keyword>
<evidence type="ECO:0008006" key="4">
    <source>
        <dbReference type="Google" id="ProtNLM"/>
    </source>
</evidence>
<feature type="coiled-coil region" evidence="1">
    <location>
        <begin position="440"/>
        <end position="489"/>
    </location>
</feature>
<sequence>MTDFISILKNTVVSSTETGVTVTNQFKNINGDELLDKLRQAPYGNKDGSHFIRTSLNEVEKGRCMPRNDANTDSMANLLMIDCDKRIDDNGCEIDGAPDPLLIHQTLKMMNIGHVIYGSYSHYTGNKGNRYRIILAVEQPYSKSQLPATAEAVILLVNENIEGHLLAYAKENNVFAQAWYYSRKPVGCQSTLLYFEYLEGLPVAVIEPQDLPPSTQTPLCNKQKASGEGRSPIQKFNEEHQLGDLLIQYGYKRKLITSEHEKWLSPESSSGVAGITVRGNKFFSHHNDLFNDGYWHDAFDLMKGREGLSEKDAIIKVSPKVTTQNDRSGINNHMISQWPQHTTPQPLPEPRPAVMPFQSCMLPEAIRDYVFDVADRQQSLPDFVAVAAIVGLSGLLGRKALICPKQLDDWSVTPNQWGAIIGRPSAMKSPSMKEALKPLRQFDTKAAQQFEEDKKNYEEECQLNELEKLAAKEKAKKAIKANNRQQAKEALKIMDCATSPVRQRLVVNDATIEKLGELLNENTNGLILVRDELSGWLAKLNKEEHQSDRAFYLECFDGNGHYTYDRIGRGTIEIQNCTLSIIGGIQPSKIATLVRDAIRGTSDDGLIQRFQLAIWPDDIGSWAWIDRAPNQQARTKYYAVFEMLHKLHFNTQNEEPYCFRFTDEAQQLFITWMKEIQDTARNPDIHPTLESHMLKMPQTVAGLALLFEIIDGGRKTVGIEATARALDWADYLLSHAKRLYSLAINHSLDGARLILERKSKLPSPLTARDIQRKGWSGLDSIDAVNDALNWLLDYGHIQAKTLSAADTNGRPKIVYQWINSKQAKGN</sequence>
<dbReference type="KEGG" id="lant:TUM19329_06720"/>
<accession>A0A6F8T1G8</accession>
<evidence type="ECO:0000256" key="1">
    <source>
        <dbReference type="SAM" id="Coils"/>
    </source>
</evidence>
<dbReference type="InterPro" id="IPR025048">
    <property type="entry name" value="DUF3987"/>
</dbReference>
<dbReference type="Proteomes" id="UP000502894">
    <property type="component" value="Chromosome"/>
</dbReference>
<name>A0A6F8T1G8_9GAMM</name>
<protein>
    <recommendedName>
        <fullName evidence="4">DUF3987 domain-containing protein</fullName>
    </recommendedName>
</protein>
<organism evidence="2 3">
    <name type="scientific">Legionella antarctica</name>
    <dbReference type="NCBI Taxonomy" id="2708020"/>
    <lineage>
        <taxon>Bacteria</taxon>
        <taxon>Pseudomonadati</taxon>
        <taxon>Pseudomonadota</taxon>
        <taxon>Gammaproteobacteria</taxon>
        <taxon>Legionellales</taxon>
        <taxon>Legionellaceae</taxon>
        <taxon>Legionella</taxon>
    </lineage>
</organism>
<dbReference type="EMBL" id="AP022839">
    <property type="protein sequence ID" value="BCA94311.1"/>
    <property type="molecule type" value="Genomic_DNA"/>
</dbReference>
<dbReference type="Pfam" id="PF13148">
    <property type="entry name" value="DUF3987"/>
    <property type="match status" value="1"/>
</dbReference>
<evidence type="ECO:0000313" key="3">
    <source>
        <dbReference type="Proteomes" id="UP000502894"/>
    </source>
</evidence>
<dbReference type="AlphaFoldDB" id="A0A6F8T1G8"/>
<proteinExistence type="predicted"/>
<reference evidence="2" key="1">
    <citation type="journal article" date="2020" name="Microbiol. Resour. Announc.">
        <title>Complete Genome Sequence of Novel Psychrotolerant Legionella Strain TUM19329, Isolated from Antarctic Lake Sediment.</title>
        <authorList>
            <person name="Shimada S."/>
            <person name="Nakai R."/>
            <person name="Aoki K."/>
            <person name="Shimoeda N."/>
            <person name="Ohno G."/>
            <person name="Miyazaki Y."/>
            <person name="Kudoh S."/>
            <person name="Imura S."/>
            <person name="Watanabe K."/>
            <person name="Ishii Y."/>
            <person name="Tateda K."/>
        </authorList>
    </citation>
    <scope>NUCLEOTIDE SEQUENCE [LARGE SCALE GENOMIC DNA]</scope>
    <source>
        <strain evidence="2">TUM19329</strain>
    </source>
</reference>